<evidence type="ECO:0000259" key="1">
    <source>
        <dbReference type="Pfam" id="PF00646"/>
    </source>
</evidence>
<accession>A0AAW1YJ47</accession>
<dbReference type="InterPro" id="IPR001810">
    <property type="entry name" value="F-box_dom"/>
</dbReference>
<name>A0AAW1YJ47_RUBAR</name>
<reference evidence="2 3" key="1">
    <citation type="journal article" date="2023" name="G3 (Bethesda)">
        <title>A chromosome-length genome assembly and annotation of blackberry (Rubus argutus, cv. 'Hillquist').</title>
        <authorList>
            <person name="Bruna T."/>
            <person name="Aryal R."/>
            <person name="Dudchenko O."/>
            <person name="Sargent D.J."/>
            <person name="Mead D."/>
            <person name="Buti M."/>
            <person name="Cavallini A."/>
            <person name="Hytonen T."/>
            <person name="Andres J."/>
            <person name="Pham M."/>
            <person name="Weisz D."/>
            <person name="Mascagni F."/>
            <person name="Usai G."/>
            <person name="Natali L."/>
            <person name="Bassil N."/>
            <person name="Fernandez G.E."/>
            <person name="Lomsadze A."/>
            <person name="Armour M."/>
            <person name="Olukolu B."/>
            <person name="Poorten T."/>
            <person name="Britton C."/>
            <person name="Davik J."/>
            <person name="Ashrafi H."/>
            <person name="Aiden E.L."/>
            <person name="Borodovsky M."/>
            <person name="Worthington M."/>
        </authorList>
    </citation>
    <scope>NUCLEOTIDE SEQUENCE [LARGE SCALE GENOMIC DNA]</scope>
    <source>
        <strain evidence="2">PI 553951</strain>
    </source>
</reference>
<comment type="caution">
    <text evidence="2">The sequence shown here is derived from an EMBL/GenBank/DDBJ whole genome shotgun (WGS) entry which is preliminary data.</text>
</comment>
<proteinExistence type="predicted"/>
<gene>
    <name evidence="2" type="ORF">M0R45_004222</name>
</gene>
<dbReference type="Pfam" id="PF00646">
    <property type="entry name" value="F-box"/>
    <property type="match status" value="1"/>
</dbReference>
<keyword evidence="3" id="KW-1185">Reference proteome</keyword>
<evidence type="ECO:0000313" key="2">
    <source>
        <dbReference type="EMBL" id="KAK9948656.1"/>
    </source>
</evidence>
<dbReference type="Proteomes" id="UP001457282">
    <property type="component" value="Unassembled WGS sequence"/>
</dbReference>
<feature type="domain" description="F-box" evidence="1">
    <location>
        <begin position="6"/>
        <end position="36"/>
    </location>
</feature>
<dbReference type="InterPro" id="IPR036047">
    <property type="entry name" value="F-box-like_dom_sf"/>
</dbReference>
<protein>
    <recommendedName>
        <fullName evidence="1">F-box domain-containing protein</fullName>
    </recommendedName>
</protein>
<evidence type="ECO:0000313" key="3">
    <source>
        <dbReference type="Proteomes" id="UP001457282"/>
    </source>
</evidence>
<dbReference type="EMBL" id="JBEDUW010000001">
    <property type="protein sequence ID" value="KAK9948656.1"/>
    <property type="molecule type" value="Genomic_DNA"/>
</dbReference>
<dbReference type="SUPFAM" id="SSF81383">
    <property type="entry name" value="F-box domain"/>
    <property type="match status" value="1"/>
</dbReference>
<dbReference type="AlphaFoldDB" id="A0AAW1YJ47"/>
<sequence length="78" mass="9034">MLRYVEVLVKLPVKSLLRFTCVSKEWYALIKSSYFTAEDGEDLLLYDPASQKKRVIAEHGNDFMFVKAVDFMESLLPV</sequence>
<organism evidence="2 3">
    <name type="scientific">Rubus argutus</name>
    <name type="common">Southern blackberry</name>
    <dbReference type="NCBI Taxonomy" id="59490"/>
    <lineage>
        <taxon>Eukaryota</taxon>
        <taxon>Viridiplantae</taxon>
        <taxon>Streptophyta</taxon>
        <taxon>Embryophyta</taxon>
        <taxon>Tracheophyta</taxon>
        <taxon>Spermatophyta</taxon>
        <taxon>Magnoliopsida</taxon>
        <taxon>eudicotyledons</taxon>
        <taxon>Gunneridae</taxon>
        <taxon>Pentapetalae</taxon>
        <taxon>rosids</taxon>
        <taxon>fabids</taxon>
        <taxon>Rosales</taxon>
        <taxon>Rosaceae</taxon>
        <taxon>Rosoideae</taxon>
        <taxon>Rosoideae incertae sedis</taxon>
        <taxon>Rubus</taxon>
    </lineage>
</organism>